<dbReference type="InterPro" id="IPR001506">
    <property type="entry name" value="Peptidase_M12A"/>
</dbReference>
<dbReference type="PhylomeDB" id="Q16JR6"/>
<feature type="domain" description="CUB" evidence="18">
    <location>
        <begin position="1101"/>
        <end position="1213"/>
    </location>
</feature>
<dbReference type="SUPFAM" id="SSF57196">
    <property type="entry name" value="EGF/Laminin"/>
    <property type="match status" value="2"/>
</dbReference>
<dbReference type="FunFam" id="2.10.25.10:FF:000240">
    <property type="entry name" value="Vitamin K-dependent protein S"/>
    <property type="match status" value="2"/>
</dbReference>
<dbReference type="GO" id="GO:0030182">
    <property type="term" value="P:neuron differentiation"/>
    <property type="evidence" value="ECO:0007669"/>
    <property type="project" value="UniProtKB-ARBA"/>
</dbReference>
<feature type="compositionally biased region" description="Basic residues" evidence="17">
    <location>
        <begin position="330"/>
        <end position="344"/>
    </location>
</feature>
<evidence type="ECO:0000256" key="16">
    <source>
        <dbReference type="RuleBase" id="RU361183"/>
    </source>
</evidence>
<feature type="domain" description="Peptidase M12A" evidence="20">
    <location>
        <begin position="463"/>
        <end position="664"/>
    </location>
</feature>
<dbReference type="HOGENOM" id="CLU_063523_0_0_1"/>
<dbReference type="EC" id="3.4.24.-" evidence="16"/>
<keyword evidence="5" id="KW-0732">Signal</keyword>
<evidence type="ECO:0000256" key="10">
    <source>
        <dbReference type="ARBA" id="ARBA00023145"/>
    </source>
</evidence>
<dbReference type="GO" id="GO:0008586">
    <property type="term" value="P:imaginal disc-derived wing vein morphogenesis"/>
    <property type="evidence" value="ECO:0007669"/>
    <property type="project" value="UniProtKB-ARBA"/>
</dbReference>
<name>Q16JR6_AEDAE</name>
<keyword evidence="6" id="KW-0677">Repeat</keyword>
<dbReference type="FunFam" id="2.60.120.290:FF:000004">
    <property type="entry name" value="Metalloendopeptidase"/>
    <property type="match status" value="1"/>
</dbReference>
<dbReference type="FunFam" id="2.60.120.290:FF:000052">
    <property type="entry name" value="Metalloendopeptidase"/>
    <property type="match status" value="1"/>
</dbReference>
<evidence type="ECO:0000256" key="15">
    <source>
        <dbReference type="PROSITE-ProRule" id="PRU01211"/>
    </source>
</evidence>
<dbReference type="InterPro" id="IPR006026">
    <property type="entry name" value="Peptidase_Metallo"/>
</dbReference>
<feature type="binding site" evidence="15">
    <location>
        <position position="557"/>
    </location>
    <ligand>
        <name>Zn(2+)</name>
        <dbReference type="ChEBI" id="CHEBI:29105"/>
        <note>catalytic</note>
    </ligand>
</feature>
<keyword evidence="9 15" id="KW-0482">Metalloprotease</keyword>
<dbReference type="GO" id="GO:0008270">
    <property type="term" value="F:zinc ion binding"/>
    <property type="evidence" value="ECO:0007669"/>
    <property type="project" value="UniProtKB-UniRule"/>
</dbReference>
<evidence type="ECO:0000259" key="20">
    <source>
        <dbReference type="PROSITE" id="PS51864"/>
    </source>
</evidence>
<dbReference type="Pfam" id="PF00431">
    <property type="entry name" value="CUB"/>
    <property type="match status" value="5"/>
</dbReference>
<dbReference type="InterPro" id="IPR000152">
    <property type="entry name" value="EGF-type_Asp/Asn_hydroxyl_site"/>
</dbReference>
<feature type="region of interest" description="Disordered" evidence="17">
    <location>
        <begin position="218"/>
        <end position="392"/>
    </location>
</feature>
<keyword evidence="10" id="KW-0865">Zymogen</keyword>
<proteinExistence type="predicted"/>
<dbReference type="PANTHER" id="PTHR24251:SF43">
    <property type="entry name" value="TOLLOID-LIKE PROTEIN 2"/>
    <property type="match status" value="1"/>
</dbReference>
<dbReference type="FunFam" id="2.60.120.290:FF:000013">
    <property type="entry name" value="Membrane frizzled-related protein"/>
    <property type="match status" value="1"/>
</dbReference>
<evidence type="ECO:0000256" key="17">
    <source>
        <dbReference type="SAM" id="MobiDB-lite"/>
    </source>
</evidence>
<dbReference type="SMART" id="SM00042">
    <property type="entry name" value="CUB"/>
    <property type="match status" value="5"/>
</dbReference>
<feature type="region of interest" description="Disordered" evidence="17">
    <location>
        <begin position="442"/>
        <end position="464"/>
    </location>
</feature>
<evidence type="ECO:0000259" key="19">
    <source>
        <dbReference type="PROSITE" id="PS50026"/>
    </source>
</evidence>
<dbReference type="PRINTS" id="PR00480">
    <property type="entry name" value="ASTACIN"/>
</dbReference>
<feature type="domain" description="CUB" evidence="18">
    <location>
        <begin position="1214"/>
        <end position="1331"/>
    </location>
</feature>
<reference evidence="21" key="3">
    <citation type="submission" date="2012-09" db="EMBL/GenBank/DDBJ databases">
        <authorList>
            <consortium name="VectorBase"/>
        </authorList>
    </citation>
    <scope>NUCLEOTIDE SEQUENCE</scope>
    <source>
        <strain evidence="21">Liverpool</strain>
    </source>
</reference>
<keyword evidence="1" id="KW-0217">Developmental protein</keyword>
<dbReference type="PROSITE" id="PS01187">
    <property type="entry name" value="EGF_CA"/>
    <property type="match status" value="2"/>
</dbReference>
<dbReference type="InterPro" id="IPR035914">
    <property type="entry name" value="Sperma_CUB_dom_sf"/>
</dbReference>
<feature type="compositionally biased region" description="Basic residues" evidence="17">
    <location>
        <begin position="264"/>
        <end position="277"/>
    </location>
</feature>
<dbReference type="FunFam" id="2.60.120.290:FF:000005">
    <property type="entry name" value="Procollagen C-endopeptidase enhancer 1"/>
    <property type="match status" value="2"/>
</dbReference>
<dbReference type="MEROPS" id="M12.011"/>
<evidence type="ECO:0000256" key="11">
    <source>
        <dbReference type="ARBA" id="ARBA00023157"/>
    </source>
</evidence>
<feature type="compositionally biased region" description="Low complexity" evidence="17">
    <location>
        <begin position="151"/>
        <end position="167"/>
    </location>
</feature>
<dbReference type="SUPFAM" id="SSF55486">
    <property type="entry name" value="Metalloproteases ('zincins'), catalytic domain"/>
    <property type="match status" value="1"/>
</dbReference>
<dbReference type="PROSITE" id="PS50026">
    <property type="entry name" value="EGF_3"/>
    <property type="match status" value="2"/>
</dbReference>
<dbReference type="Gene3D" id="2.10.25.10">
    <property type="entry name" value="Laminin"/>
    <property type="match status" value="2"/>
</dbReference>
<keyword evidence="3 15" id="KW-0645">Protease</keyword>
<dbReference type="Pfam" id="PF01400">
    <property type="entry name" value="Astacin"/>
    <property type="match status" value="1"/>
</dbReference>
<keyword evidence="7 15" id="KW-0378">Hydrolase</keyword>
<evidence type="ECO:0000256" key="12">
    <source>
        <dbReference type="ARBA" id="ARBA00023180"/>
    </source>
</evidence>
<keyword evidence="2 14" id="KW-0245">EGF-like domain</keyword>
<dbReference type="GO" id="GO:0004222">
    <property type="term" value="F:metalloendopeptidase activity"/>
    <property type="evidence" value="ECO:0007669"/>
    <property type="project" value="UniProtKB-UniRule"/>
</dbReference>
<feature type="domain" description="CUB" evidence="18">
    <location>
        <begin position="666"/>
        <end position="782"/>
    </location>
</feature>
<reference evidence="21" key="2">
    <citation type="journal article" date="2007" name="Science">
        <title>Genome sequence of Aedes aegypti, a major arbovirus vector.</title>
        <authorList>
            <person name="Nene V."/>
            <person name="Wortman J.R."/>
            <person name="Lawson D."/>
            <person name="Haas B."/>
            <person name="Kodira C."/>
            <person name="Tu Z.J."/>
            <person name="Loftus B."/>
            <person name="Xi Z."/>
            <person name="Megy K."/>
            <person name="Grabherr M."/>
            <person name="Ren Q."/>
            <person name="Zdobnov E.M."/>
            <person name="Lobo N.F."/>
            <person name="Campbell K.S."/>
            <person name="Brown S.E."/>
            <person name="Bonaldo M.F."/>
            <person name="Zhu J."/>
            <person name="Sinkins S.P."/>
            <person name="Hogenkamp D.G."/>
            <person name="Amedeo P."/>
            <person name="Arensburger P."/>
            <person name="Atkinson P.W."/>
            <person name="Bidwell S."/>
            <person name="Biedler J."/>
            <person name="Birney E."/>
            <person name="Bruggner R.V."/>
            <person name="Costas J."/>
            <person name="Coy M.R."/>
            <person name="Crabtree J."/>
            <person name="Crawford M."/>
            <person name="Debruyn B."/>
            <person name="Decaprio D."/>
            <person name="Eiglmeier K."/>
            <person name="Eisenstadt E."/>
            <person name="El-Dorry H."/>
            <person name="Gelbart W.M."/>
            <person name="Gomes S.L."/>
            <person name="Hammond M."/>
            <person name="Hannick L.I."/>
            <person name="Hogan J.R."/>
            <person name="Holmes M.H."/>
            <person name="Jaffe D."/>
            <person name="Johnston J.S."/>
            <person name="Kennedy R.C."/>
            <person name="Koo H."/>
            <person name="Kravitz S."/>
            <person name="Kriventseva E.V."/>
            <person name="Kulp D."/>
            <person name="Labutti K."/>
            <person name="Lee E."/>
            <person name="Li S."/>
            <person name="Lovin D.D."/>
            <person name="Mao C."/>
            <person name="Mauceli E."/>
            <person name="Menck C.F."/>
            <person name="Miller J.R."/>
            <person name="Montgomery P."/>
            <person name="Mori A."/>
            <person name="Nascimento A.L."/>
            <person name="Naveira H.F."/>
            <person name="Nusbaum C."/>
            <person name="O'leary S."/>
            <person name="Orvis J."/>
            <person name="Pertea M."/>
            <person name="Quesneville H."/>
            <person name="Reidenbach K.R."/>
            <person name="Rogers Y.H."/>
            <person name="Roth C.W."/>
            <person name="Schneider J.R."/>
            <person name="Schatz M."/>
            <person name="Shumway M."/>
            <person name="Stanke M."/>
            <person name="Stinson E.O."/>
            <person name="Tubio J.M."/>
            <person name="Vanzee J.P."/>
            <person name="Verjovski-Almeida S."/>
            <person name="Werner D."/>
            <person name="White O."/>
            <person name="Wyder S."/>
            <person name="Zeng Q."/>
            <person name="Zhao Q."/>
            <person name="Zhao Y."/>
            <person name="Hill C.A."/>
            <person name="Raikhel A.S."/>
            <person name="Soares M.B."/>
            <person name="Knudson D.L."/>
            <person name="Lee N.H."/>
            <person name="Galagan J."/>
            <person name="Salzberg S.L."/>
            <person name="Paulsen I.T."/>
            <person name="Dimopoulos G."/>
            <person name="Collins F.H."/>
            <person name="Birren B."/>
            <person name="Fraser-Liggett C.M."/>
            <person name="Severson D.W."/>
        </authorList>
    </citation>
    <scope>NUCLEOTIDE SEQUENCE [LARGE SCALE GENOMIC DNA]</scope>
    <source>
        <strain evidence="21">Liverpool</strain>
    </source>
</reference>
<keyword evidence="4 15" id="KW-0479">Metal-binding</keyword>
<dbReference type="PROSITE" id="PS01180">
    <property type="entry name" value="CUB"/>
    <property type="match status" value="5"/>
</dbReference>
<dbReference type="InterPro" id="IPR000859">
    <property type="entry name" value="CUB_dom"/>
</dbReference>
<evidence type="ECO:0000256" key="7">
    <source>
        <dbReference type="ARBA" id="ARBA00022801"/>
    </source>
</evidence>
<dbReference type="OMA" id="NGFTAMH"/>
<dbReference type="InterPro" id="IPR000742">
    <property type="entry name" value="EGF"/>
</dbReference>
<dbReference type="FunFam" id="3.40.390.10:FF:000004">
    <property type="entry name" value="Metalloendopeptidase"/>
    <property type="match status" value="1"/>
</dbReference>
<feature type="domain" description="EGF-like" evidence="19">
    <location>
        <begin position="896"/>
        <end position="936"/>
    </location>
</feature>
<gene>
    <name evidence="21" type="ORF">AaeL_AAEL013239</name>
</gene>
<dbReference type="CDD" id="cd00041">
    <property type="entry name" value="CUB"/>
    <property type="match status" value="5"/>
</dbReference>
<feature type="compositionally biased region" description="Basic and acidic residues" evidence="17">
    <location>
        <begin position="362"/>
        <end position="371"/>
    </location>
</feature>
<dbReference type="PROSITE" id="PS01186">
    <property type="entry name" value="EGF_2"/>
    <property type="match status" value="2"/>
</dbReference>
<dbReference type="SMART" id="SM00235">
    <property type="entry name" value="ZnMc"/>
    <property type="match status" value="1"/>
</dbReference>
<dbReference type="InterPro" id="IPR018097">
    <property type="entry name" value="EGF_Ca-bd_CS"/>
</dbReference>
<dbReference type="VEuPathDB" id="VectorBase:AAEL024332"/>
<evidence type="ECO:0000256" key="1">
    <source>
        <dbReference type="ARBA" id="ARBA00022473"/>
    </source>
</evidence>
<feature type="disulfide bond" evidence="15">
    <location>
        <begin position="529"/>
        <end position="530"/>
    </location>
</feature>
<evidence type="ECO:0000313" key="22">
    <source>
        <dbReference type="Proteomes" id="UP000682892"/>
    </source>
</evidence>
<dbReference type="GO" id="GO:0030513">
    <property type="term" value="P:positive regulation of BMP signaling pathway"/>
    <property type="evidence" value="ECO:0007669"/>
    <property type="project" value="UniProtKB-ARBA"/>
</dbReference>
<dbReference type="PROSITE" id="PS00010">
    <property type="entry name" value="ASX_HYDROXYL"/>
    <property type="match status" value="2"/>
</dbReference>
<dbReference type="InterPro" id="IPR024079">
    <property type="entry name" value="MetalloPept_cat_dom_sf"/>
</dbReference>
<reference evidence="21" key="1">
    <citation type="submission" date="2005-10" db="EMBL/GenBank/DDBJ databases">
        <authorList>
            <person name="Loftus B.J."/>
            <person name="Nene V.M."/>
            <person name="Hannick L.I."/>
            <person name="Bidwell S."/>
            <person name="Haas B."/>
            <person name="Amedeo P."/>
            <person name="Orvis J."/>
            <person name="Wortman J.R."/>
            <person name="White O.R."/>
            <person name="Salzberg S."/>
            <person name="Shumway M."/>
            <person name="Koo H."/>
            <person name="Zhao Y."/>
            <person name="Holmes M."/>
            <person name="Miller J."/>
            <person name="Schatz M."/>
            <person name="Pop M."/>
            <person name="Pai G."/>
            <person name="Utterback T."/>
            <person name="Rogers Y.-H."/>
            <person name="Kravitz S."/>
            <person name="Fraser C.M."/>
        </authorList>
    </citation>
    <scope>NUCLEOTIDE SEQUENCE</scope>
    <source>
        <strain evidence="21">Liverpool</strain>
    </source>
</reference>
<evidence type="ECO:0000256" key="14">
    <source>
        <dbReference type="PROSITE-ProRule" id="PRU00076"/>
    </source>
</evidence>
<evidence type="ECO:0000256" key="2">
    <source>
        <dbReference type="ARBA" id="ARBA00022536"/>
    </source>
</evidence>
<dbReference type="CDD" id="cd04281">
    <property type="entry name" value="ZnMc_BMP1_TLD"/>
    <property type="match status" value="1"/>
</dbReference>
<keyword evidence="12" id="KW-0325">Glycoprotein</keyword>
<feature type="active site" evidence="15">
    <location>
        <position position="558"/>
    </location>
</feature>
<dbReference type="SUPFAM" id="SSF49854">
    <property type="entry name" value="Spermadhesin, CUB domain"/>
    <property type="match status" value="5"/>
</dbReference>
<dbReference type="SMART" id="SM00179">
    <property type="entry name" value="EGF_CA"/>
    <property type="match status" value="2"/>
</dbReference>
<evidence type="ECO:0000256" key="8">
    <source>
        <dbReference type="ARBA" id="ARBA00022833"/>
    </source>
</evidence>
<evidence type="ECO:0000313" key="21">
    <source>
        <dbReference type="EMBL" id="EAT34525.1"/>
    </source>
</evidence>
<dbReference type="eggNOG" id="KOG3714">
    <property type="taxonomic scope" value="Eukaryota"/>
</dbReference>
<keyword evidence="11 13" id="KW-1015">Disulfide bond</keyword>
<evidence type="ECO:0000256" key="6">
    <source>
        <dbReference type="ARBA" id="ARBA00022737"/>
    </source>
</evidence>
<dbReference type="GO" id="GO:0005509">
    <property type="term" value="F:calcium ion binding"/>
    <property type="evidence" value="ECO:0007669"/>
    <property type="project" value="InterPro"/>
</dbReference>
<dbReference type="Pfam" id="PF14670">
    <property type="entry name" value="FXa_inhibition"/>
    <property type="match status" value="2"/>
</dbReference>
<feature type="compositionally biased region" description="Basic and acidic residues" evidence="17">
    <location>
        <begin position="306"/>
        <end position="315"/>
    </location>
</feature>
<dbReference type="CDD" id="cd00054">
    <property type="entry name" value="EGF_CA"/>
    <property type="match status" value="1"/>
</dbReference>
<feature type="domain" description="CUB" evidence="18">
    <location>
        <begin position="783"/>
        <end position="896"/>
    </location>
</feature>
<evidence type="ECO:0000259" key="18">
    <source>
        <dbReference type="PROSITE" id="PS01180"/>
    </source>
</evidence>
<feature type="disulfide bond" evidence="13">
    <location>
        <begin position="783"/>
        <end position="810"/>
    </location>
</feature>
<keyword evidence="8 15" id="KW-0862">Zinc</keyword>
<protein>
    <recommendedName>
        <fullName evidence="16">Metalloendopeptidase</fullName>
        <ecNumber evidence="16">3.4.24.-</ecNumber>
    </recommendedName>
</protein>
<dbReference type="InterPro" id="IPR034036">
    <property type="entry name" value="ZnMP_TLD/BMP1"/>
</dbReference>
<dbReference type="Gene3D" id="2.60.120.290">
    <property type="entry name" value="Spermadhesin, CUB domain"/>
    <property type="match status" value="5"/>
</dbReference>
<dbReference type="GO" id="GO:0032927">
    <property type="term" value="P:positive regulation of activin receptor signaling pathway"/>
    <property type="evidence" value="ECO:0007669"/>
    <property type="project" value="UniProtKB-ARBA"/>
</dbReference>
<dbReference type="PaxDb" id="7159-AAEL013239-PA"/>
<comment type="cofactor">
    <cofactor evidence="15 16">
        <name>Zn(2+)</name>
        <dbReference type="ChEBI" id="CHEBI:29105"/>
    </cofactor>
    <text evidence="15 16">Binds 1 zinc ion per subunit.</text>
</comment>
<dbReference type="Gene3D" id="3.40.390.10">
    <property type="entry name" value="Collagenase (Catalytic Domain)"/>
    <property type="match status" value="1"/>
</dbReference>
<dbReference type="SMART" id="SM00181">
    <property type="entry name" value="EGF"/>
    <property type="match status" value="2"/>
</dbReference>
<feature type="binding site" evidence="15">
    <location>
        <position position="561"/>
    </location>
    <ligand>
        <name>Zn(2+)</name>
        <dbReference type="ChEBI" id="CHEBI:29105"/>
        <note>catalytic</note>
    </ligand>
</feature>
<comment type="caution">
    <text evidence="14">Lacks conserved residue(s) required for the propagation of feature annotation.</text>
</comment>
<dbReference type="Proteomes" id="UP000682892">
    <property type="component" value="Unassembled WGS sequence"/>
</dbReference>
<dbReference type="PROSITE" id="PS51864">
    <property type="entry name" value="ASTACIN"/>
    <property type="match status" value="1"/>
</dbReference>
<feature type="compositionally biased region" description="Low complexity" evidence="17">
    <location>
        <begin position="278"/>
        <end position="290"/>
    </location>
</feature>
<evidence type="ECO:0000256" key="5">
    <source>
        <dbReference type="ARBA" id="ARBA00022729"/>
    </source>
</evidence>
<evidence type="ECO:0000256" key="9">
    <source>
        <dbReference type="ARBA" id="ARBA00023049"/>
    </source>
</evidence>
<evidence type="ECO:0000256" key="3">
    <source>
        <dbReference type="ARBA" id="ARBA00022670"/>
    </source>
</evidence>
<evidence type="ECO:0000256" key="13">
    <source>
        <dbReference type="PROSITE-ProRule" id="PRU00059"/>
    </source>
</evidence>
<feature type="domain" description="CUB" evidence="18">
    <location>
        <begin position="939"/>
        <end position="1057"/>
    </location>
</feature>
<sequence>MYLRCGFLGDIALPNVDYETEWQKQRLNKTFQQELEKLKQEVYHEGLQVEEEGLTDIIRKKTKQLSPDLNVGTNQPSKNLNEATVYVSSSQPVDHKSLNQISHNDHDNAIIDSYSNGESQIKATIIDNNDNIILRNTSSATHQVGPQGGKSDATTSTSIGSDSDSSSTIIKKKKNVKAADVRNIDHNRIQSDTKDIVIEDASDNIISNNHASRKIVASRALLTSPPTSTPKPPRTTQANRFSNSGGNGRTLEDVQVLNGDGTIKAHKRHHRRRRQGNGRRNTTAEETTAADNKPKKKPLDANSDTYKARLERLKTDLGNPTLSINDPNLKRSKNKLKSHAGGKKAPKDKQTANRSKASALKDWGEKRDSSRAPKVKQIGKANGGKPHGAKRQTSARILDDIIIEEKVHGSIRKEDGELIRDSKGNVVQSSFLEAHLATEQQLPVDETRSPSAVTSHHHRSTRAATAKKERIWDFGVIPYEIDGNFSGLHKALFKQAMRHWENYTCIKFVERNPIDHPNYIVFTERQCGCCSFVGKRGNGPQAISIGKNCDKFGIVVHELGHVVGFWHEHTRPDRENHVVIEKNNIMVGQEYNFNKLTEDEVNSLGLPYDYDSIMHYARNTFSKGTYLDTIFPIEIPSRKRPEIGQRLRLSEGDIAQANLLYKCAKCGRTFQENSASFTSPSYYSLVPPSEPERCEWRITATHGERIVLNITDLDIFKSNNCRSDYLEIRDGYWHKSPILGKFCGSGKVNDLIKSTGSRMLLTYTTTFRQINMRGFAASYEAVCGGSVNLESGGRLESPNYPMDYLPNKECIWKITVPKDYQVALKFQSFEVENHDNCVYDYVEVRDGESADSRIIGVFCGYKIPPDMRSSTNKMFVKFVSDGSVQKAGFSATFMKEVDECERMDHGCEHECINTLGGYECACYIGYELHSDKKSCENACGGTLKQPNGTILSPSFPNEYPILKECVWEIIAPPQHKITLNFTHFELEGNTFYQASECEYDSVAVYSKVNEDSLKRHGVFCGNKIPPTITSDGNTLRVEFKSDKTIQKSGFAAIYSTDVDECAVNNGGCQHECKNTLGSYVCSCHNGYALQDNGHDCKEGGCKYEVSSPNGQIFSPNYPDYYPPKKDCIWHFTTTPGHRIRLVFNVFDIEPHQECAYDHIVIYDGDSPESYALGRFCGAKLPHPLSSTSNEMYMAFNTDSSVQRKGFFASHSTACGGHLRATNKVKHIYSHAKFGMGMYDNGADCEWSIEADSNKNVQLKFLMFDVEEERQCSYDYVEVYGGLDDSSGPLHGKYCGNSNPPEIISMNQALLVRFRSDDTVGFKGFSASYVAISPFGKGQSEDDEMVDSAEITPFPGSLKNSVIKADEDVDEDEDEDYEIIVHHRHLNPKVRYAVRNEIRSSQAID</sequence>
<dbReference type="GO" id="GO:0005615">
    <property type="term" value="C:extracellular space"/>
    <property type="evidence" value="ECO:0007669"/>
    <property type="project" value="UniProtKB-ARBA"/>
</dbReference>
<feature type="binding site" evidence="15">
    <location>
        <position position="567"/>
    </location>
    <ligand>
        <name>Zn(2+)</name>
        <dbReference type="ChEBI" id="CHEBI:29105"/>
        <note>catalytic</note>
    </ligand>
</feature>
<accession>Q16JR6</accession>
<dbReference type="EMBL" id="CH477995">
    <property type="protein sequence ID" value="EAT34525.1"/>
    <property type="molecule type" value="Genomic_DNA"/>
</dbReference>
<organism evidence="21 22">
    <name type="scientific">Aedes aegypti</name>
    <name type="common">Yellowfever mosquito</name>
    <name type="synonym">Culex aegypti</name>
    <dbReference type="NCBI Taxonomy" id="7159"/>
    <lineage>
        <taxon>Eukaryota</taxon>
        <taxon>Metazoa</taxon>
        <taxon>Ecdysozoa</taxon>
        <taxon>Arthropoda</taxon>
        <taxon>Hexapoda</taxon>
        <taxon>Insecta</taxon>
        <taxon>Pterygota</taxon>
        <taxon>Neoptera</taxon>
        <taxon>Endopterygota</taxon>
        <taxon>Diptera</taxon>
        <taxon>Nematocera</taxon>
        <taxon>Culicoidea</taxon>
        <taxon>Culicidae</taxon>
        <taxon>Culicinae</taxon>
        <taxon>Aedini</taxon>
        <taxon>Aedes</taxon>
        <taxon>Stegomyia</taxon>
    </lineage>
</organism>
<dbReference type="GO" id="GO:0048468">
    <property type="term" value="P:cell development"/>
    <property type="evidence" value="ECO:0007669"/>
    <property type="project" value="UniProtKB-ARBA"/>
</dbReference>
<dbReference type="STRING" id="7159.Q16JR6"/>
<feature type="region of interest" description="Disordered" evidence="17">
    <location>
        <begin position="139"/>
        <end position="167"/>
    </location>
</feature>
<feature type="domain" description="EGF-like" evidence="19">
    <location>
        <begin position="1057"/>
        <end position="1097"/>
    </location>
</feature>
<dbReference type="GO" id="GO:0016485">
    <property type="term" value="P:protein processing"/>
    <property type="evidence" value="ECO:0007669"/>
    <property type="project" value="UniProtKB-ARBA"/>
</dbReference>
<feature type="disulfide bond" evidence="15">
    <location>
        <begin position="527"/>
        <end position="549"/>
    </location>
</feature>
<evidence type="ECO:0000256" key="4">
    <source>
        <dbReference type="ARBA" id="ARBA00022723"/>
    </source>
</evidence>
<dbReference type="InterPro" id="IPR001881">
    <property type="entry name" value="EGF-like_Ca-bd_dom"/>
</dbReference>
<dbReference type="PANTHER" id="PTHR24251">
    <property type="entry name" value="OVOCHYMASE-RELATED"/>
    <property type="match status" value="1"/>
</dbReference>